<proteinExistence type="predicted"/>
<dbReference type="AlphaFoldDB" id="A0A0F8WPA0"/>
<sequence>MDSDLWSGWQDAEEVQAALLPIITYGLRVKEEDGFLYLANSWNPNPRRSAWAGVTAIPVRAIVKKRRIGH</sequence>
<organism evidence="1">
    <name type="scientific">marine sediment metagenome</name>
    <dbReference type="NCBI Taxonomy" id="412755"/>
    <lineage>
        <taxon>unclassified sequences</taxon>
        <taxon>metagenomes</taxon>
        <taxon>ecological metagenomes</taxon>
    </lineage>
</organism>
<accession>A0A0F8WPA0</accession>
<protein>
    <submittedName>
        <fullName evidence="1">Uncharacterized protein</fullName>
    </submittedName>
</protein>
<name>A0A0F8WPA0_9ZZZZ</name>
<gene>
    <name evidence="1" type="ORF">LCGC14_3128150</name>
</gene>
<evidence type="ECO:0000313" key="1">
    <source>
        <dbReference type="EMBL" id="KKK50125.1"/>
    </source>
</evidence>
<comment type="caution">
    <text evidence="1">The sequence shown here is derived from an EMBL/GenBank/DDBJ whole genome shotgun (WGS) entry which is preliminary data.</text>
</comment>
<reference evidence="1" key="1">
    <citation type="journal article" date="2015" name="Nature">
        <title>Complex archaea that bridge the gap between prokaryotes and eukaryotes.</title>
        <authorList>
            <person name="Spang A."/>
            <person name="Saw J.H."/>
            <person name="Jorgensen S.L."/>
            <person name="Zaremba-Niedzwiedzka K."/>
            <person name="Martijn J."/>
            <person name="Lind A.E."/>
            <person name="van Eijk R."/>
            <person name="Schleper C."/>
            <person name="Guy L."/>
            <person name="Ettema T.J."/>
        </authorList>
    </citation>
    <scope>NUCLEOTIDE SEQUENCE</scope>
</reference>
<dbReference type="EMBL" id="LAZR01068180">
    <property type="protein sequence ID" value="KKK50125.1"/>
    <property type="molecule type" value="Genomic_DNA"/>
</dbReference>